<dbReference type="AlphaFoldDB" id="A0A0L7LQ01"/>
<accession>A0A0L7LQ01</accession>
<protein>
    <submittedName>
        <fullName evidence="1">Uncharacterized protein</fullName>
    </submittedName>
</protein>
<feature type="non-terminal residue" evidence="1">
    <location>
        <position position="1"/>
    </location>
</feature>
<name>A0A0L7LQ01_OPEBR</name>
<comment type="caution">
    <text evidence="1">The sequence shown here is derived from an EMBL/GenBank/DDBJ whole genome shotgun (WGS) entry which is preliminary data.</text>
</comment>
<reference evidence="1 2" key="1">
    <citation type="journal article" date="2015" name="Genome Biol. Evol.">
        <title>The genome of winter moth (Operophtera brumata) provides a genomic perspective on sexual dimorphism and phenology.</title>
        <authorList>
            <person name="Derks M.F."/>
            <person name="Smit S."/>
            <person name="Salis L."/>
            <person name="Schijlen E."/>
            <person name="Bossers A."/>
            <person name="Mateman C."/>
            <person name="Pijl A.S."/>
            <person name="de Ridder D."/>
            <person name="Groenen M.A."/>
            <person name="Visser M.E."/>
            <person name="Megens H.J."/>
        </authorList>
    </citation>
    <scope>NUCLEOTIDE SEQUENCE [LARGE SCALE GENOMIC DNA]</scope>
    <source>
        <strain evidence="1">WM2013NL</strain>
        <tissue evidence="1">Head and thorax</tissue>
    </source>
</reference>
<proteinExistence type="predicted"/>
<gene>
    <name evidence="1" type="ORF">OBRU01_03874</name>
</gene>
<organism evidence="1 2">
    <name type="scientific">Operophtera brumata</name>
    <name type="common">Winter moth</name>
    <name type="synonym">Phalaena brumata</name>
    <dbReference type="NCBI Taxonomy" id="104452"/>
    <lineage>
        <taxon>Eukaryota</taxon>
        <taxon>Metazoa</taxon>
        <taxon>Ecdysozoa</taxon>
        <taxon>Arthropoda</taxon>
        <taxon>Hexapoda</taxon>
        <taxon>Insecta</taxon>
        <taxon>Pterygota</taxon>
        <taxon>Neoptera</taxon>
        <taxon>Endopterygota</taxon>
        <taxon>Lepidoptera</taxon>
        <taxon>Glossata</taxon>
        <taxon>Ditrysia</taxon>
        <taxon>Geometroidea</taxon>
        <taxon>Geometridae</taxon>
        <taxon>Larentiinae</taxon>
        <taxon>Operophtera</taxon>
    </lineage>
</organism>
<sequence length="247" mass="27489">EKPGYRRIHDADLAYISLKTPERLTSPLKTPVKKLNLKLVKSSLKPIVKYFHSQGGAETSTKKAIETPPEKGTSFKNVQIEQISYDNVETEKTTTEYVEINNSTLNKTEVYEHFKTINQNNLGGQNHLNESFIFALDQFENQLYAINFNKFTALTPAANRDSGMSFIQSGLFLEMALMALSTEVDVGMRIIILFKGQNKMYKASNKLASQLVRGFHVPLVVSAGAALRKAAQRGVQGRTGGRAADED</sequence>
<feature type="non-terminal residue" evidence="1">
    <location>
        <position position="247"/>
    </location>
</feature>
<dbReference type="EMBL" id="JTDY01000365">
    <property type="protein sequence ID" value="KOB77520.1"/>
    <property type="molecule type" value="Genomic_DNA"/>
</dbReference>
<dbReference type="Proteomes" id="UP000037510">
    <property type="component" value="Unassembled WGS sequence"/>
</dbReference>
<keyword evidence="2" id="KW-1185">Reference proteome</keyword>
<evidence type="ECO:0000313" key="1">
    <source>
        <dbReference type="EMBL" id="KOB77520.1"/>
    </source>
</evidence>
<evidence type="ECO:0000313" key="2">
    <source>
        <dbReference type="Proteomes" id="UP000037510"/>
    </source>
</evidence>